<dbReference type="InterPro" id="IPR000184">
    <property type="entry name" value="Bac_surfAg_D15"/>
</dbReference>
<accession>A0A239F1X6</accession>
<dbReference type="PIRSF" id="PIRSF006076">
    <property type="entry name" value="OM_assembly_OMP85"/>
    <property type="match status" value="1"/>
</dbReference>
<evidence type="ECO:0000256" key="1">
    <source>
        <dbReference type="ARBA" id="ARBA00004370"/>
    </source>
</evidence>
<dbReference type="EMBL" id="FZPD01000001">
    <property type="protein sequence ID" value="SNS50548.1"/>
    <property type="molecule type" value="Genomic_DNA"/>
</dbReference>
<evidence type="ECO:0000256" key="4">
    <source>
        <dbReference type="ARBA" id="ARBA00022729"/>
    </source>
</evidence>
<gene>
    <name evidence="9" type="ORF">SAMN05421640_0432</name>
</gene>
<evidence type="ECO:0000313" key="10">
    <source>
        <dbReference type="Proteomes" id="UP000198393"/>
    </source>
</evidence>
<dbReference type="Gene3D" id="3.10.20.310">
    <property type="entry name" value="membrane protein fhac"/>
    <property type="match status" value="5"/>
</dbReference>
<dbReference type="RefSeq" id="WP_089355199.1">
    <property type="nucleotide sequence ID" value="NZ_FZPD01000001.1"/>
</dbReference>
<dbReference type="PANTHER" id="PTHR12815">
    <property type="entry name" value="SORTING AND ASSEMBLY MACHINERY SAMM50 PROTEIN FAMILY MEMBER"/>
    <property type="match status" value="1"/>
</dbReference>
<feature type="domain" description="POTRA" evidence="8">
    <location>
        <begin position="44"/>
        <end position="118"/>
    </location>
</feature>
<keyword evidence="7" id="KW-0998">Cell outer membrane</keyword>
<evidence type="ECO:0000256" key="2">
    <source>
        <dbReference type="ARBA" id="ARBA00022452"/>
    </source>
</evidence>
<dbReference type="InterPro" id="IPR023707">
    <property type="entry name" value="OM_assembly_BamA"/>
</dbReference>
<dbReference type="InterPro" id="IPR010827">
    <property type="entry name" value="BamA/TamA_POTRA"/>
</dbReference>
<dbReference type="Gene3D" id="2.40.160.50">
    <property type="entry name" value="membrane protein fhac: a member of the omp85/tpsb transporter family"/>
    <property type="match status" value="1"/>
</dbReference>
<evidence type="ECO:0000256" key="6">
    <source>
        <dbReference type="ARBA" id="ARBA00023136"/>
    </source>
</evidence>
<protein>
    <submittedName>
        <fullName evidence="9">Beta-barrel assembly machine subunit BamA</fullName>
    </submittedName>
</protein>
<keyword evidence="6" id="KW-0472">Membrane</keyword>
<feature type="domain" description="POTRA" evidence="8">
    <location>
        <begin position="421"/>
        <end position="496"/>
    </location>
</feature>
<sequence length="884" mass="99908">MKKILLVVLAILAICESYSQVVFGRNQGQSNGGVSINYSSPKEYEIADIEVRGVQFLDNNALISLSGLRVGDKIKVPGDEITQAIKKLWNQGIIGNVSIFASKVEGDKIWLVIELSERPRLTKYIIEGVSKTKQGEIEDKIGLIRGKVLTDVVIKNTELAVMKYMESKGFLNAEIDVFQQADTILRNSAYLKIVIDQGQKVKIRNIRFDGNEAFTSAKLRSKFKKTGMVPKFSLPTEIIETTAKMIWPPNLFNFIKNSRKVSKEEMREYMATHVNLNFFKAAKFVKEDYEADKDFLIGFYNSKGYRDAEIIADTTYDISNKYMNIDLKVDEGDKYYFRNISWTGNYVYSDDQLSRILAIEKGDVYDLDLVNKKLNFNPNGADISSLYMDDGYLFFSINPVEVGVQQDSIDLEMRVYEGAQATIDKVIISGNNKTNDHVILRELRTRPGDKFSRAELIRTQRELSQLGYFDPEQVNPVPIPDPINETVDIEWQLVERSNDQIELSGGWGGAFGFVGTFGVTFNNFSVRNITKPENWRGLPVGDGQSLSLRFQANGRNFQSYSFSFVEPWLGGRKPNSFGLSYSKSIQRSINRFSNETLGWLKVTGVSASLGRRVKWPDDFFTVSTGVSYQRYDLFQFGSRSLGFNTGDANSFTLNTTIARNSVNQPMYPRNGSSLSLSASFTPPFSLWRDLDYENATPEQRYKWLEYHKWNFDSKYYLTLAGKLVLAARAHFGYIGSYTSTADVGPFERFQLGGDGLTGQNFLLGTDVVGLRGYPNNSITPFDQENNIEGGTLFNKYVMEVRYPISLAQSATIYALTFVEGGNNWDRFAEFNPYNIKKSAGVGLRIFMPAFGLMGIDWAYGFDRVPGTLQNAGPQFHFSIGQQIR</sequence>
<keyword evidence="3" id="KW-0812">Transmembrane</keyword>
<keyword evidence="2" id="KW-1134">Transmembrane beta strand</keyword>
<dbReference type="GO" id="GO:0019867">
    <property type="term" value="C:outer membrane"/>
    <property type="evidence" value="ECO:0007669"/>
    <property type="project" value="InterPro"/>
</dbReference>
<keyword evidence="5" id="KW-0677">Repeat</keyword>
<dbReference type="InterPro" id="IPR034746">
    <property type="entry name" value="POTRA"/>
</dbReference>
<dbReference type="GO" id="GO:0071709">
    <property type="term" value="P:membrane assembly"/>
    <property type="evidence" value="ECO:0007669"/>
    <property type="project" value="InterPro"/>
</dbReference>
<organism evidence="9 10">
    <name type="scientific">Ekhidna lutea</name>
    <dbReference type="NCBI Taxonomy" id="447679"/>
    <lineage>
        <taxon>Bacteria</taxon>
        <taxon>Pseudomonadati</taxon>
        <taxon>Bacteroidota</taxon>
        <taxon>Cytophagia</taxon>
        <taxon>Cytophagales</taxon>
        <taxon>Reichenbachiellaceae</taxon>
        <taxon>Ekhidna</taxon>
    </lineage>
</organism>
<evidence type="ECO:0000256" key="7">
    <source>
        <dbReference type="ARBA" id="ARBA00023237"/>
    </source>
</evidence>
<dbReference type="PROSITE" id="PS51779">
    <property type="entry name" value="POTRA"/>
    <property type="match status" value="2"/>
</dbReference>
<dbReference type="Pfam" id="PF07244">
    <property type="entry name" value="POTRA"/>
    <property type="match status" value="4"/>
</dbReference>
<proteinExistence type="predicted"/>
<keyword evidence="10" id="KW-1185">Reference proteome</keyword>
<dbReference type="OrthoDB" id="9802086at2"/>
<evidence type="ECO:0000313" key="9">
    <source>
        <dbReference type="EMBL" id="SNS50548.1"/>
    </source>
</evidence>
<dbReference type="Pfam" id="PF01103">
    <property type="entry name" value="Omp85"/>
    <property type="match status" value="1"/>
</dbReference>
<evidence type="ECO:0000259" key="8">
    <source>
        <dbReference type="PROSITE" id="PS51779"/>
    </source>
</evidence>
<dbReference type="PANTHER" id="PTHR12815:SF47">
    <property type="entry name" value="TRANSLOCATION AND ASSEMBLY MODULE SUBUNIT TAMA"/>
    <property type="match status" value="1"/>
</dbReference>
<dbReference type="Proteomes" id="UP000198393">
    <property type="component" value="Unassembled WGS sequence"/>
</dbReference>
<evidence type="ECO:0000256" key="5">
    <source>
        <dbReference type="ARBA" id="ARBA00022737"/>
    </source>
</evidence>
<reference evidence="9 10" key="1">
    <citation type="submission" date="2017-06" db="EMBL/GenBank/DDBJ databases">
        <authorList>
            <person name="Kim H.J."/>
            <person name="Triplett B.A."/>
        </authorList>
    </citation>
    <scope>NUCLEOTIDE SEQUENCE [LARGE SCALE GENOMIC DNA]</scope>
    <source>
        <strain evidence="9 10">DSM 19307</strain>
    </source>
</reference>
<dbReference type="AlphaFoldDB" id="A0A239F1X6"/>
<evidence type="ECO:0000256" key="3">
    <source>
        <dbReference type="ARBA" id="ARBA00022692"/>
    </source>
</evidence>
<keyword evidence="4" id="KW-0732">Signal</keyword>
<comment type="subcellular location">
    <subcellularLocation>
        <location evidence="1">Membrane</location>
    </subcellularLocation>
</comment>
<dbReference type="InterPro" id="IPR039910">
    <property type="entry name" value="D15-like"/>
</dbReference>
<name>A0A239F1X6_EKHLU</name>